<dbReference type="Gramene" id="AET3Gv21163000.15">
    <property type="protein sequence ID" value="AET3Gv21163000.15"/>
    <property type="gene ID" value="AET3Gv21163000"/>
</dbReference>
<evidence type="ECO:0000313" key="2">
    <source>
        <dbReference type="Proteomes" id="UP000015105"/>
    </source>
</evidence>
<organism evidence="1 2">
    <name type="scientific">Aegilops tauschii subsp. strangulata</name>
    <name type="common">Goatgrass</name>
    <dbReference type="NCBI Taxonomy" id="200361"/>
    <lineage>
        <taxon>Eukaryota</taxon>
        <taxon>Viridiplantae</taxon>
        <taxon>Streptophyta</taxon>
        <taxon>Embryophyta</taxon>
        <taxon>Tracheophyta</taxon>
        <taxon>Spermatophyta</taxon>
        <taxon>Magnoliopsida</taxon>
        <taxon>Liliopsida</taxon>
        <taxon>Poales</taxon>
        <taxon>Poaceae</taxon>
        <taxon>BOP clade</taxon>
        <taxon>Pooideae</taxon>
        <taxon>Triticodae</taxon>
        <taxon>Triticeae</taxon>
        <taxon>Triticinae</taxon>
        <taxon>Aegilops</taxon>
    </lineage>
</organism>
<reference evidence="1" key="5">
    <citation type="journal article" date="2021" name="G3 (Bethesda)">
        <title>Aegilops tauschii genome assembly Aet v5.0 features greater sequence contiguity and improved annotation.</title>
        <authorList>
            <person name="Wang L."/>
            <person name="Zhu T."/>
            <person name="Rodriguez J.C."/>
            <person name="Deal K.R."/>
            <person name="Dubcovsky J."/>
            <person name="McGuire P.E."/>
            <person name="Lux T."/>
            <person name="Spannagl M."/>
            <person name="Mayer K.F.X."/>
            <person name="Baldrich P."/>
            <person name="Meyers B.C."/>
            <person name="Huo N."/>
            <person name="Gu Y.Q."/>
            <person name="Zhou H."/>
            <person name="Devos K.M."/>
            <person name="Bennetzen J.L."/>
            <person name="Unver T."/>
            <person name="Budak H."/>
            <person name="Gulick P.J."/>
            <person name="Galiba G."/>
            <person name="Kalapos B."/>
            <person name="Nelson D.R."/>
            <person name="Li P."/>
            <person name="You F.M."/>
            <person name="Luo M.C."/>
            <person name="Dvorak J."/>
        </authorList>
    </citation>
    <scope>NUCLEOTIDE SEQUENCE [LARGE SCALE GENOMIC DNA]</scope>
    <source>
        <strain evidence="1">cv. AL8/78</strain>
    </source>
</reference>
<dbReference type="EnsemblPlants" id="AET3Gv21163000.15">
    <property type="protein sequence ID" value="AET3Gv21163000.15"/>
    <property type="gene ID" value="AET3Gv21163000"/>
</dbReference>
<evidence type="ECO:0000313" key="1">
    <source>
        <dbReference type="EnsemblPlants" id="AET3Gv21163000.15"/>
    </source>
</evidence>
<reference evidence="2" key="1">
    <citation type="journal article" date="2014" name="Science">
        <title>Ancient hybridizations among the ancestral genomes of bread wheat.</title>
        <authorList>
            <consortium name="International Wheat Genome Sequencing Consortium,"/>
            <person name="Marcussen T."/>
            <person name="Sandve S.R."/>
            <person name="Heier L."/>
            <person name="Spannagl M."/>
            <person name="Pfeifer M."/>
            <person name="Jakobsen K.S."/>
            <person name="Wulff B.B."/>
            <person name="Steuernagel B."/>
            <person name="Mayer K.F."/>
            <person name="Olsen O.A."/>
        </authorList>
    </citation>
    <scope>NUCLEOTIDE SEQUENCE [LARGE SCALE GENOMIC DNA]</scope>
    <source>
        <strain evidence="2">cv. AL8/78</strain>
    </source>
</reference>
<reference evidence="2" key="2">
    <citation type="journal article" date="2017" name="Nat. Plants">
        <title>The Aegilops tauschii genome reveals multiple impacts of transposons.</title>
        <authorList>
            <person name="Zhao G."/>
            <person name="Zou C."/>
            <person name="Li K."/>
            <person name="Wang K."/>
            <person name="Li T."/>
            <person name="Gao L."/>
            <person name="Zhang X."/>
            <person name="Wang H."/>
            <person name="Yang Z."/>
            <person name="Liu X."/>
            <person name="Jiang W."/>
            <person name="Mao L."/>
            <person name="Kong X."/>
            <person name="Jiao Y."/>
            <person name="Jia J."/>
        </authorList>
    </citation>
    <scope>NUCLEOTIDE SEQUENCE [LARGE SCALE GENOMIC DNA]</scope>
    <source>
        <strain evidence="2">cv. AL8/78</strain>
    </source>
</reference>
<reference evidence="1" key="4">
    <citation type="submission" date="2019-03" db="UniProtKB">
        <authorList>
            <consortium name="EnsemblPlants"/>
        </authorList>
    </citation>
    <scope>IDENTIFICATION</scope>
</reference>
<name>A0A453GR37_AEGTS</name>
<keyword evidence="2" id="KW-1185">Reference proteome</keyword>
<protein>
    <submittedName>
        <fullName evidence="1">Uncharacterized protein</fullName>
    </submittedName>
</protein>
<dbReference type="Proteomes" id="UP000015105">
    <property type="component" value="Chromosome 3D"/>
</dbReference>
<dbReference type="AlphaFoldDB" id="A0A453GR37"/>
<proteinExistence type="predicted"/>
<reference evidence="1" key="3">
    <citation type="journal article" date="2017" name="Nature">
        <title>Genome sequence of the progenitor of the wheat D genome Aegilops tauschii.</title>
        <authorList>
            <person name="Luo M.C."/>
            <person name="Gu Y.Q."/>
            <person name="Puiu D."/>
            <person name="Wang H."/>
            <person name="Twardziok S.O."/>
            <person name="Deal K.R."/>
            <person name="Huo N."/>
            <person name="Zhu T."/>
            <person name="Wang L."/>
            <person name="Wang Y."/>
            <person name="McGuire P.E."/>
            <person name="Liu S."/>
            <person name="Long H."/>
            <person name="Ramasamy R.K."/>
            <person name="Rodriguez J.C."/>
            <person name="Van S.L."/>
            <person name="Yuan L."/>
            <person name="Wang Z."/>
            <person name="Xia Z."/>
            <person name="Xiao L."/>
            <person name="Anderson O.D."/>
            <person name="Ouyang S."/>
            <person name="Liang Y."/>
            <person name="Zimin A.V."/>
            <person name="Pertea G."/>
            <person name="Qi P."/>
            <person name="Bennetzen J.L."/>
            <person name="Dai X."/>
            <person name="Dawson M.W."/>
            <person name="Muller H.G."/>
            <person name="Kugler K."/>
            <person name="Rivarola-Duarte L."/>
            <person name="Spannagl M."/>
            <person name="Mayer K.F.X."/>
            <person name="Lu F.H."/>
            <person name="Bevan M.W."/>
            <person name="Leroy P."/>
            <person name="Li P."/>
            <person name="You F.M."/>
            <person name="Sun Q."/>
            <person name="Liu Z."/>
            <person name="Lyons E."/>
            <person name="Wicker T."/>
            <person name="Salzberg S.L."/>
            <person name="Devos K.M."/>
            <person name="Dvorak J."/>
        </authorList>
    </citation>
    <scope>NUCLEOTIDE SEQUENCE [LARGE SCALE GENOMIC DNA]</scope>
    <source>
        <strain evidence="1">cv. AL8/78</strain>
    </source>
</reference>
<accession>A0A453GR37</accession>
<sequence>MENTCFMPRNSSMASHLPPNAVDQMLSHVSKSALSPHGQKGSLWGGLAVADTQLSKGQSVQYQGGLLYYTTVCPSHFLAGHHGLIHWDYYFRSRP</sequence>